<dbReference type="Proteomes" id="UP000269721">
    <property type="component" value="Unassembled WGS sequence"/>
</dbReference>
<evidence type="ECO:0000313" key="6">
    <source>
        <dbReference type="EMBL" id="RKO93019.1"/>
    </source>
</evidence>
<dbReference type="EMBL" id="KZ994406">
    <property type="protein sequence ID" value="RKO93019.1"/>
    <property type="molecule type" value="Genomic_DNA"/>
</dbReference>
<dbReference type="InterPro" id="IPR006876">
    <property type="entry name" value="LMBR1-like_membr_prot"/>
</dbReference>
<evidence type="ECO:0000256" key="4">
    <source>
        <dbReference type="ARBA" id="ARBA00023136"/>
    </source>
</evidence>
<accession>A0A4P9WJC1</accession>
<evidence type="ECO:0000313" key="7">
    <source>
        <dbReference type="Proteomes" id="UP000269721"/>
    </source>
</evidence>
<feature type="transmembrane region" description="Helical" evidence="5">
    <location>
        <begin position="82"/>
        <end position="103"/>
    </location>
</feature>
<dbReference type="PANTHER" id="PTHR31652">
    <property type="entry name" value="LIMR FAMILY PROTEIN DDB_G0283707-RELATED"/>
    <property type="match status" value="1"/>
</dbReference>
<feature type="transmembrane region" description="Helical" evidence="5">
    <location>
        <begin position="370"/>
        <end position="393"/>
    </location>
</feature>
<keyword evidence="7" id="KW-1185">Reference proteome</keyword>
<sequence>MSSGILIATSAVFGLLVIVAAIYFVVYFQHPDDKWVAWFPKVVVIIGLTLACYNVFLLPLDVANQSGSLVAKGSIPMTKLNLAFYIITIIICIVGVPFTVLFYEGADESDSDDDGRSSGSALGYAIKWMVPIALFSGGIITVCYWFLGYANVATIKITSQLIQSGSQSISIDYCAPVAGGPTIPVGICTYASGHVYVSVSPLVYIVAVVSFVGWIVFAVFGGVGLVSLPMDLVQSFIHRPKRITALQYQERKTFVGQQAQLLMEAGKTLQEELKDMRRSGNTGRRYRTVKNRENEFRKDVLILEYHYRRLEDSYKNQGGNFLWQIAQLIGGCVGSVLSLVWIIHICVYLIPVELQVSPLSLFLNSFFISVNSVPFLGTAFYAMFAFYLLGCVVKGNAKLGMRLFFVTLHPMKIGETLMSSLVFNMGIILLCSLSVSQFCTLAFSRFAAYTANAAIFGVQIQNINGLEYGYDILIFALLGFALFTAIGYLYSPYKKQRENLLPFQ</sequence>
<evidence type="ECO:0000256" key="3">
    <source>
        <dbReference type="ARBA" id="ARBA00022989"/>
    </source>
</evidence>
<organism evidence="6 7">
    <name type="scientific">Blyttiomyces helicus</name>
    <dbReference type="NCBI Taxonomy" id="388810"/>
    <lineage>
        <taxon>Eukaryota</taxon>
        <taxon>Fungi</taxon>
        <taxon>Fungi incertae sedis</taxon>
        <taxon>Chytridiomycota</taxon>
        <taxon>Chytridiomycota incertae sedis</taxon>
        <taxon>Chytridiomycetes</taxon>
        <taxon>Chytridiomycetes incertae sedis</taxon>
        <taxon>Blyttiomyces</taxon>
    </lineage>
</organism>
<keyword evidence="2 5" id="KW-0812">Transmembrane</keyword>
<dbReference type="OrthoDB" id="73273at2759"/>
<gene>
    <name evidence="6" type="ORF">BDK51DRAFT_21544</name>
</gene>
<dbReference type="Pfam" id="PF04791">
    <property type="entry name" value="LMBR1"/>
    <property type="match status" value="2"/>
</dbReference>
<comment type="subcellular location">
    <subcellularLocation>
        <location evidence="1">Membrane</location>
        <topology evidence="1">Multi-pass membrane protein</topology>
    </subcellularLocation>
</comment>
<proteinExistence type="predicted"/>
<dbReference type="AlphaFoldDB" id="A0A4P9WJC1"/>
<feature type="transmembrane region" description="Helical" evidence="5">
    <location>
        <begin position="35"/>
        <end position="56"/>
    </location>
</feature>
<evidence type="ECO:0000256" key="2">
    <source>
        <dbReference type="ARBA" id="ARBA00022692"/>
    </source>
</evidence>
<name>A0A4P9WJC1_9FUNG</name>
<dbReference type="PANTHER" id="PTHR31652:SF0">
    <property type="entry name" value="LIMR FAMILY PROTEIN DDB_G0283707-RELATED"/>
    <property type="match status" value="1"/>
</dbReference>
<keyword evidence="4 5" id="KW-0472">Membrane</keyword>
<feature type="transmembrane region" description="Helical" evidence="5">
    <location>
        <begin position="6"/>
        <end position="28"/>
    </location>
</feature>
<feature type="transmembrane region" description="Helical" evidence="5">
    <location>
        <begin position="325"/>
        <end position="350"/>
    </location>
</feature>
<feature type="transmembrane region" description="Helical" evidence="5">
    <location>
        <begin position="202"/>
        <end position="228"/>
    </location>
</feature>
<feature type="transmembrane region" description="Helical" evidence="5">
    <location>
        <begin position="421"/>
        <end position="448"/>
    </location>
</feature>
<dbReference type="GO" id="GO:0016020">
    <property type="term" value="C:membrane"/>
    <property type="evidence" value="ECO:0007669"/>
    <property type="project" value="UniProtKB-SubCell"/>
</dbReference>
<evidence type="ECO:0000256" key="1">
    <source>
        <dbReference type="ARBA" id="ARBA00004141"/>
    </source>
</evidence>
<protein>
    <submittedName>
        <fullName evidence="6">LMBR1-like membrane protein-domain-containing protein</fullName>
    </submittedName>
</protein>
<feature type="transmembrane region" description="Helical" evidence="5">
    <location>
        <begin position="124"/>
        <end position="147"/>
    </location>
</feature>
<keyword evidence="3 5" id="KW-1133">Transmembrane helix</keyword>
<feature type="transmembrane region" description="Helical" evidence="5">
    <location>
        <begin position="468"/>
        <end position="490"/>
    </location>
</feature>
<reference evidence="7" key="1">
    <citation type="journal article" date="2018" name="Nat. Microbiol.">
        <title>Leveraging single-cell genomics to expand the fungal tree of life.</title>
        <authorList>
            <person name="Ahrendt S.R."/>
            <person name="Quandt C.A."/>
            <person name="Ciobanu D."/>
            <person name="Clum A."/>
            <person name="Salamov A."/>
            <person name="Andreopoulos B."/>
            <person name="Cheng J.F."/>
            <person name="Woyke T."/>
            <person name="Pelin A."/>
            <person name="Henrissat B."/>
            <person name="Reynolds N.K."/>
            <person name="Benny G.L."/>
            <person name="Smith M.E."/>
            <person name="James T.Y."/>
            <person name="Grigoriev I.V."/>
        </authorList>
    </citation>
    <scope>NUCLEOTIDE SEQUENCE [LARGE SCALE GENOMIC DNA]</scope>
</reference>
<evidence type="ECO:0000256" key="5">
    <source>
        <dbReference type="SAM" id="Phobius"/>
    </source>
</evidence>